<feature type="non-terminal residue" evidence="2">
    <location>
        <position position="1"/>
    </location>
</feature>
<dbReference type="OrthoDB" id="682528at2759"/>
<dbReference type="InterPro" id="IPR043424">
    <property type="entry name" value="BLT-like"/>
</dbReference>
<feature type="compositionally biased region" description="Polar residues" evidence="1">
    <location>
        <begin position="287"/>
        <end position="307"/>
    </location>
</feature>
<protein>
    <recommendedName>
        <fullName evidence="4">GTD-binding domain-containing protein</fullName>
    </recommendedName>
</protein>
<keyword evidence="3" id="KW-1185">Reference proteome</keyword>
<feature type="region of interest" description="Disordered" evidence="1">
    <location>
        <begin position="95"/>
        <end position="117"/>
    </location>
</feature>
<gene>
    <name evidence="2" type="ORF">EJB05_13580</name>
</gene>
<evidence type="ECO:0000256" key="1">
    <source>
        <dbReference type="SAM" id="MobiDB-lite"/>
    </source>
</evidence>
<sequence>MLRRECLRLCEEMEEERRMLQMAEVWHEERVQMKLSDARLALEGKYAQLDRLQAEMEAFLLRGRDKVADKDYSSTMWEVHAVVVDGDDAAASLVRSSPRHHDNGNDGDDDCNRQEEKVDVDAVFEHFRRREKEKARESSTAKPNGIAAGRYSTASSASNLESVRPATGLFLAKANDDGGNDPYSDGSAVDDNPCSWVGTSEPSVFVARQSNASFSNNNGSGSGVTENRSSTGTGSRRSGGAKNTALIRRLWRSAITENRKRSGPAARTGGGTQGKGGWSPPSDTRRSSVTAAATEQCSSSGSVNQQRKQGKLPQRRGAQQYKQSLKEKLTEARMDDQKEKPPLNQIQ</sequence>
<feature type="compositionally biased region" description="Low complexity" evidence="1">
    <location>
        <begin position="228"/>
        <end position="240"/>
    </location>
</feature>
<proteinExistence type="predicted"/>
<organism evidence="2 3">
    <name type="scientific">Eragrostis curvula</name>
    <name type="common">weeping love grass</name>
    <dbReference type="NCBI Taxonomy" id="38414"/>
    <lineage>
        <taxon>Eukaryota</taxon>
        <taxon>Viridiplantae</taxon>
        <taxon>Streptophyta</taxon>
        <taxon>Embryophyta</taxon>
        <taxon>Tracheophyta</taxon>
        <taxon>Spermatophyta</taxon>
        <taxon>Magnoliopsida</taxon>
        <taxon>Liliopsida</taxon>
        <taxon>Poales</taxon>
        <taxon>Poaceae</taxon>
        <taxon>PACMAD clade</taxon>
        <taxon>Chloridoideae</taxon>
        <taxon>Eragrostideae</taxon>
        <taxon>Eragrostidinae</taxon>
        <taxon>Eragrostis</taxon>
    </lineage>
</organism>
<comment type="caution">
    <text evidence="2">The sequence shown here is derived from an EMBL/GenBank/DDBJ whole genome shotgun (WGS) entry which is preliminary data.</text>
</comment>
<dbReference type="Gramene" id="TVU40130">
    <property type="protein sequence ID" value="TVU40130"/>
    <property type="gene ID" value="EJB05_13580"/>
</dbReference>
<accession>A0A5J9VYH0</accession>
<feature type="compositionally biased region" description="Basic and acidic residues" evidence="1">
    <location>
        <begin position="129"/>
        <end position="139"/>
    </location>
</feature>
<dbReference type="EMBL" id="RWGY01000007">
    <property type="protein sequence ID" value="TVU40130.1"/>
    <property type="molecule type" value="Genomic_DNA"/>
</dbReference>
<feature type="compositionally biased region" description="Basic and acidic residues" evidence="1">
    <location>
        <begin position="324"/>
        <end position="341"/>
    </location>
</feature>
<name>A0A5J9VYH0_9POAL</name>
<dbReference type="PANTHER" id="PTHR31071:SF32">
    <property type="entry name" value="OS07G0102200 PROTEIN"/>
    <property type="match status" value="1"/>
</dbReference>
<dbReference type="Proteomes" id="UP000324897">
    <property type="component" value="Chromosome 4"/>
</dbReference>
<feature type="region of interest" description="Disordered" evidence="1">
    <location>
        <begin position="212"/>
        <end position="347"/>
    </location>
</feature>
<feature type="region of interest" description="Disordered" evidence="1">
    <location>
        <begin position="129"/>
        <end position="159"/>
    </location>
</feature>
<feature type="compositionally biased region" description="Basic and acidic residues" evidence="1">
    <location>
        <begin position="99"/>
        <end position="117"/>
    </location>
</feature>
<evidence type="ECO:0008006" key="4">
    <source>
        <dbReference type="Google" id="ProtNLM"/>
    </source>
</evidence>
<feature type="compositionally biased region" description="Gly residues" evidence="1">
    <location>
        <begin position="268"/>
        <end position="277"/>
    </location>
</feature>
<reference evidence="2 3" key="1">
    <citation type="journal article" date="2019" name="Sci. Rep.">
        <title>A high-quality genome of Eragrostis curvula grass provides insights into Poaceae evolution and supports new strategies to enhance forage quality.</title>
        <authorList>
            <person name="Carballo J."/>
            <person name="Santos B.A.C.M."/>
            <person name="Zappacosta D."/>
            <person name="Garbus I."/>
            <person name="Selva J.P."/>
            <person name="Gallo C.A."/>
            <person name="Diaz A."/>
            <person name="Albertini E."/>
            <person name="Caccamo M."/>
            <person name="Echenique V."/>
        </authorList>
    </citation>
    <scope>NUCLEOTIDE SEQUENCE [LARGE SCALE GENOMIC DNA]</scope>
    <source>
        <strain evidence="3">cv. Victoria</strain>
        <tissue evidence="2">Leaf</tissue>
    </source>
</reference>
<dbReference type="AlphaFoldDB" id="A0A5J9VYH0"/>
<dbReference type="PANTHER" id="PTHR31071">
    <property type="entry name" value="GB|AAF24581.1"/>
    <property type="match status" value="1"/>
</dbReference>
<evidence type="ECO:0000313" key="2">
    <source>
        <dbReference type="EMBL" id="TVU40130.1"/>
    </source>
</evidence>
<evidence type="ECO:0000313" key="3">
    <source>
        <dbReference type="Proteomes" id="UP000324897"/>
    </source>
</evidence>